<keyword evidence="4" id="KW-1185">Reference proteome</keyword>
<organism evidence="3 4">
    <name type="scientific">Tortispora caseinolytica NRRL Y-17796</name>
    <dbReference type="NCBI Taxonomy" id="767744"/>
    <lineage>
        <taxon>Eukaryota</taxon>
        <taxon>Fungi</taxon>
        <taxon>Dikarya</taxon>
        <taxon>Ascomycota</taxon>
        <taxon>Saccharomycotina</taxon>
        <taxon>Trigonopsidomycetes</taxon>
        <taxon>Trigonopsidales</taxon>
        <taxon>Trigonopsidaceae</taxon>
        <taxon>Tortispora</taxon>
    </lineage>
</organism>
<proteinExistence type="predicted"/>
<evidence type="ECO:0000313" key="3">
    <source>
        <dbReference type="EMBL" id="ODV89784.1"/>
    </source>
</evidence>
<accession>A0A1E4TDF4</accession>
<dbReference type="InterPro" id="IPR009604">
    <property type="entry name" value="LsmAD_domain"/>
</dbReference>
<feature type="region of interest" description="Disordered" evidence="1">
    <location>
        <begin position="232"/>
        <end position="256"/>
    </location>
</feature>
<dbReference type="OrthoDB" id="2275718at2759"/>
<dbReference type="PANTHER" id="PTHR12854">
    <property type="entry name" value="ATAXIN 2-RELATED"/>
    <property type="match status" value="1"/>
</dbReference>
<dbReference type="PANTHER" id="PTHR12854:SF7">
    <property type="entry name" value="ATAXIN-2 HOMOLOG"/>
    <property type="match status" value="1"/>
</dbReference>
<dbReference type="SMART" id="SM01272">
    <property type="entry name" value="LsmAD"/>
    <property type="match status" value="1"/>
</dbReference>
<dbReference type="AlphaFoldDB" id="A0A1E4TDF4"/>
<feature type="compositionally biased region" description="Polar residues" evidence="1">
    <location>
        <begin position="386"/>
        <end position="396"/>
    </location>
</feature>
<feature type="region of interest" description="Disordered" evidence="1">
    <location>
        <begin position="386"/>
        <end position="454"/>
    </location>
</feature>
<feature type="compositionally biased region" description="Polar residues" evidence="1">
    <location>
        <begin position="437"/>
        <end position="451"/>
    </location>
</feature>
<evidence type="ECO:0000256" key="1">
    <source>
        <dbReference type="SAM" id="MobiDB-lite"/>
    </source>
</evidence>
<dbReference type="GO" id="GO:0034063">
    <property type="term" value="P:stress granule assembly"/>
    <property type="evidence" value="ECO:0007669"/>
    <property type="project" value="TreeGrafter"/>
</dbReference>
<evidence type="ECO:0000259" key="2">
    <source>
        <dbReference type="SMART" id="SM01272"/>
    </source>
</evidence>
<feature type="compositionally biased region" description="Basic and acidic residues" evidence="1">
    <location>
        <begin position="232"/>
        <end position="249"/>
    </location>
</feature>
<dbReference type="Pfam" id="PF06741">
    <property type="entry name" value="LsmAD"/>
    <property type="match status" value="1"/>
</dbReference>
<gene>
    <name evidence="3" type="ORF">CANCADRAFT_58627</name>
</gene>
<dbReference type="GO" id="GO:0003729">
    <property type="term" value="F:mRNA binding"/>
    <property type="evidence" value="ECO:0007669"/>
    <property type="project" value="TreeGrafter"/>
</dbReference>
<dbReference type="EMBL" id="KV453843">
    <property type="protein sequence ID" value="ODV89784.1"/>
    <property type="molecule type" value="Genomic_DNA"/>
</dbReference>
<dbReference type="Proteomes" id="UP000095023">
    <property type="component" value="Unassembled WGS sequence"/>
</dbReference>
<name>A0A1E4TDF4_9ASCO</name>
<sequence>MASAMDKSTRKSVQKHNKQGSTSSVPKSLSSPAVKSSSSPSNGSSTRDTFKPAMHARILQLLGRTYGKFVTATTRTGESYHGILTAAETEAALGVTLALATKLDASPDDMSIPNLIIQPEDLAFISISKPDLRSHEASASIRTDTDISRTEASLEAKFKELQPWKPDSDTPMISLEDSSPSSATKWDQFAANEKLFGVKSTYNEDFYTTKIDRTGADYKEREERAAQLAKEIESSADGGDRHIREERLGITEGEDIDEEDLYSGVKRDADPSLQTAQASSQAAKQDLPQDPAIITSKNAVPAKKDNTRIPNQDQFLKFATAERENLMQRQRAAQANHRVRNFSADIDELKQFSKSFKVPGPVPPDMVSIIQKNKAASNDNTASYQFKTGDITQKPTVPSPLHERANTRQRHSPSKSNAKPADMRPSAMVTPGMTPPVTMNSPSNQSKQSPAPLTPRAQFFGIDVTPPKCDYDFDTAFNPFLSSEEKLTNADIEPSFKVAPSWLLDSSEKTWDEMLASSQPQPNTTPMFVSNASPVMIPSAMTSPMMPGANAQAGMYYAGAPMMAPQMFNSYMMPPMQQGYYYGMPAAPQMYMVQPMTPQMQAQARHGYMGAPQMMPGQMPMNMNMNLNVNMQPGDPGMGYPAQPGMFMPPQNYNHPYANNR</sequence>
<dbReference type="GO" id="GO:0010494">
    <property type="term" value="C:cytoplasmic stress granule"/>
    <property type="evidence" value="ECO:0007669"/>
    <property type="project" value="TreeGrafter"/>
</dbReference>
<evidence type="ECO:0000313" key="4">
    <source>
        <dbReference type="Proteomes" id="UP000095023"/>
    </source>
</evidence>
<feature type="domain" description="LsmAD" evidence="2">
    <location>
        <begin position="196"/>
        <end position="268"/>
    </location>
</feature>
<dbReference type="InterPro" id="IPR045117">
    <property type="entry name" value="ATXN2-like"/>
</dbReference>
<protein>
    <recommendedName>
        <fullName evidence="2">LsmAD domain-containing protein</fullName>
    </recommendedName>
</protein>
<feature type="compositionally biased region" description="Low complexity" evidence="1">
    <location>
        <begin position="20"/>
        <end position="46"/>
    </location>
</feature>
<reference evidence="4" key="1">
    <citation type="submission" date="2016-02" db="EMBL/GenBank/DDBJ databases">
        <title>Comparative genomics of biotechnologically important yeasts.</title>
        <authorList>
            <consortium name="DOE Joint Genome Institute"/>
            <person name="Riley R."/>
            <person name="Haridas S."/>
            <person name="Wolfe K.H."/>
            <person name="Lopes M.R."/>
            <person name="Hittinger C.T."/>
            <person name="Goker M."/>
            <person name="Salamov A."/>
            <person name="Wisecaver J."/>
            <person name="Long T.M."/>
            <person name="Aerts A.L."/>
            <person name="Barry K."/>
            <person name="Choi C."/>
            <person name="Clum A."/>
            <person name="Coughlan A.Y."/>
            <person name="Deshpande S."/>
            <person name="Douglass A.P."/>
            <person name="Hanson S.J."/>
            <person name="Klenk H.-P."/>
            <person name="Labutti K."/>
            <person name="Lapidus A."/>
            <person name="Lindquist E."/>
            <person name="Lipzen A."/>
            <person name="Meier-Kolthoff J.P."/>
            <person name="Ohm R.A."/>
            <person name="Otillar R.P."/>
            <person name="Pangilinan J."/>
            <person name="Peng Y."/>
            <person name="Rokas A."/>
            <person name="Rosa C.A."/>
            <person name="Scheuner C."/>
            <person name="Sibirny A.A."/>
            <person name="Slot J.C."/>
            <person name="Stielow J.B."/>
            <person name="Sun H."/>
            <person name="Kurtzman C.P."/>
            <person name="Blackwell M."/>
            <person name="Jeffries T.W."/>
            <person name="Grigoriev I.V."/>
        </authorList>
    </citation>
    <scope>NUCLEOTIDE SEQUENCE [LARGE SCALE GENOMIC DNA]</scope>
    <source>
        <strain evidence="4">NRRL Y-17796</strain>
    </source>
</reference>
<feature type="region of interest" description="Disordered" evidence="1">
    <location>
        <begin position="1"/>
        <end position="50"/>
    </location>
</feature>